<protein>
    <submittedName>
        <fullName evidence="1">RRM domain-containing protein</fullName>
    </submittedName>
</protein>
<organism evidence="1 2">
    <name type="scientific">Citrus sinensis</name>
    <name type="common">Sweet orange</name>
    <name type="synonym">Citrus aurantium var. sinensis</name>
    <dbReference type="NCBI Taxonomy" id="2711"/>
    <lineage>
        <taxon>Eukaryota</taxon>
        <taxon>Viridiplantae</taxon>
        <taxon>Streptophyta</taxon>
        <taxon>Embryophyta</taxon>
        <taxon>Tracheophyta</taxon>
        <taxon>Spermatophyta</taxon>
        <taxon>Magnoliopsida</taxon>
        <taxon>eudicotyledons</taxon>
        <taxon>Gunneridae</taxon>
        <taxon>Pentapetalae</taxon>
        <taxon>rosids</taxon>
        <taxon>malvids</taxon>
        <taxon>Sapindales</taxon>
        <taxon>Rutaceae</taxon>
        <taxon>Aurantioideae</taxon>
        <taxon>Citrus</taxon>
    </lineage>
</organism>
<dbReference type="EMBL" id="CM039178">
    <property type="protein sequence ID" value="KAH9682944.1"/>
    <property type="molecule type" value="Genomic_DNA"/>
</dbReference>
<accession>A0ACB8I7A7</accession>
<evidence type="ECO:0000313" key="1">
    <source>
        <dbReference type="EMBL" id="KAH9682944.1"/>
    </source>
</evidence>
<gene>
    <name evidence="1" type="ORF">KPL71_027528</name>
</gene>
<name>A0ACB8I7A7_CITSI</name>
<dbReference type="Proteomes" id="UP000829398">
    <property type="component" value="Chromosome 9"/>
</dbReference>
<comment type="caution">
    <text evidence="1">The sequence shown here is derived from an EMBL/GenBank/DDBJ whole genome shotgun (WGS) entry which is preliminary data.</text>
</comment>
<sequence>MALWLPRPSPFSSLLLGSRQHTKTAIPRPFISKALTSNNSSSVSVSRIYSHPSLQTKCSSSSSSNSTESDTSSRTGIFIKGLPESMTEGRVKKAFSQFGEVVQVKIVTEKLSKQPLGSAFVWFSRKESADLAVENMNGKVRNFVVFFFHPCVVSYAENCVSLLVLCFAAQFFYGRFILVKIAETGLSKNRGRRTRYKF</sequence>
<proteinExistence type="predicted"/>
<evidence type="ECO:0000313" key="2">
    <source>
        <dbReference type="Proteomes" id="UP000829398"/>
    </source>
</evidence>
<reference evidence="2" key="1">
    <citation type="journal article" date="2023" name="Hortic. Res.">
        <title>A chromosome-level phased genome enabling allele-level studies in sweet orange: a case study on citrus Huanglongbing tolerance.</title>
        <authorList>
            <person name="Wu B."/>
            <person name="Yu Q."/>
            <person name="Deng Z."/>
            <person name="Duan Y."/>
            <person name="Luo F."/>
            <person name="Gmitter F. Jr."/>
        </authorList>
    </citation>
    <scope>NUCLEOTIDE SEQUENCE [LARGE SCALE GENOMIC DNA]</scope>
    <source>
        <strain evidence="2">cv. Valencia</strain>
    </source>
</reference>
<keyword evidence="2" id="KW-1185">Reference proteome</keyword>